<dbReference type="GO" id="GO:0003700">
    <property type="term" value="F:DNA-binding transcription factor activity"/>
    <property type="evidence" value="ECO:0007669"/>
    <property type="project" value="InterPro"/>
</dbReference>
<evidence type="ECO:0000313" key="3">
    <source>
        <dbReference type="EMBL" id="GGL89979.1"/>
    </source>
</evidence>
<dbReference type="RefSeq" id="WP_188940037.1">
    <property type="nucleotide sequence ID" value="NZ_BMNA01000001.1"/>
</dbReference>
<feature type="domain" description="HTH marR-type" evidence="2">
    <location>
        <begin position="1"/>
        <end position="141"/>
    </location>
</feature>
<dbReference type="Gene3D" id="1.10.10.10">
    <property type="entry name" value="Winged helix-like DNA-binding domain superfamily/Winged helix DNA-binding domain"/>
    <property type="match status" value="1"/>
</dbReference>
<dbReference type="PROSITE" id="PS50995">
    <property type="entry name" value="HTH_MARR_2"/>
    <property type="match status" value="1"/>
</dbReference>
<dbReference type="InterPro" id="IPR036388">
    <property type="entry name" value="WH-like_DNA-bd_sf"/>
</dbReference>
<dbReference type="GO" id="GO:0006950">
    <property type="term" value="P:response to stress"/>
    <property type="evidence" value="ECO:0007669"/>
    <property type="project" value="TreeGrafter"/>
</dbReference>
<evidence type="ECO:0000259" key="2">
    <source>
        <dbReference type="PROSITE" id="PS50995"/>
    </source>
</evidence>
<proteinExistence type="predicted"/>
<gene>
    <name evidence="3" type="ORF">GCM10011594_07070</name>
</gene>
<dbReference type="GO" id="GO:0005737">
    <property type="term" value="C:cytoplasm"/>
    <property type="evidence" value="ECO:0007669"/>
    <property type="project" value="UniProtKB-SubCell"/>
</dbReference>
<evidence type="ECO:0000256" key="1">
    <source>
        <dbReference type="ARBA" id="ARBA00004496"/>
    </source>
</evidence>
<sequence>MLDAARPLALPEMVCFDLAATSRTLTALYRELLDDLGLTYPQYLVLVVLWREGRCTIGELRDRLRLDYGTMTPLLRRLENAGLLTRTRRTDDERSVLVELTVAGRELEPRAAGVAREVGHALGLTATEAAALQQTLRTVADSVHRRTAELAARRTESAARGDRATRQR</sequence>
<dbReference type="PANTHER" id="PTHR33164">
    <property type="entry name" value="TRANSCRIPTIONAL REGULATOR, MARR FAMILY"/>
    <property type="match status" value="1"/>
</dbReference>
<dbReference type="Proteomes" id="UP000655208">
    <property type="component" value="Unassembled WGS sequence"/>
</dbReference>
<keyword evidence="4" id="KW-1185">Reference proteome</keyword>
<organism evidence="3 4">
    <name type="scientific">Nakamurella endophytica</name>
    <dbReference type="NCBI Taxonomy" id="1748367"/>
    <lineage>
        <taxon>Bacteria</taxon>
        <taxon>Bacillati</taxon>
        <taxon>Actinomycetota</taxon>
        <taxon>Actinomycetes</taxon>
        <taxon>Nakamurellales</taxon>
        <taxon>Nakamurellaceae</taxon>
        <taxon>Nakamurella</taxon>
    </lineage>
</organism>
<evidence type="ECO:0000313" key="4">
    <source>
        <dbReference type="Proteomes" id="UP000655208"/>
    </source>
</evidence>
<dbReference type="InterPro" id="IPR036390">
    <property type="entry name" value="WH_DNA-bd_sf"/>
</dbReference>
<comment type="subcellular location">
    <subcellularLocation>
        <location evidence="1">Cytoplasm</location>
    </subcellularLocation>
</comment>
<name>A0A917SPF1_9ACTN</name>
<accession>A0A917SPF1</accession>
<dbReference type="SMART" id="SM00347">
    <property type="entry name" value="HTH_MARR"/>
    <property type="match status" value="1"/>
</dbReference>
<dbReference type="InterPro" id="IPR000835">
    <property type="entry name" value="HTH_MarR-typ"/>
</dbReference>
<reference evidence="3" key="1">
    <citation type="journal article" date="2014" name="Int. J. Syst. Evol. Microbiol.">
        <title>Complete genome sequence of Corynebacterium casei LMG S-19264T (=DSM 44701T), isolated from a smear-ripened cheese.</title>
        <authorList>
            <consortium name="US DOE Joint Genome Institute (JGI-PGF)"/>
            <person name="Walter F."/>
            <person name="Albersmeier A."/>
            <person name="Kalinowski J."/>
            <person name="Ruckert C."/>
        </authorList>
    </citation>
    <scope>NUCLEOTIDE SEQUENCE</scope>
    <source>
        <strain evidence="3">CGMCC 4.7308</strain>
    </source>
</reference>
<dbReference type="Pfam" id="PF01047">
    <property type="entry name" value="MarR"/>
    <property type="match status" value="1"/>
</dbReference>
<protein>
    <submittedName>
        <fullName evidence="3">MarR family transcriptional regulator</fullName>
    </submittedName>
</protein>
<dbReference type="AlphaFoldDB" id="A0A917SPF1"/>
<dbReference type="SUPFAM" id="SSF46785">
    <property type="entry name" value="Winged helix' DNA-binding domain"/>
    <property type="match status" value="1"/>
</dbReference>
<dbReference type="InterPro" id="IPR039422">
    <property type="entry name" value="MarR/SlyA-like"/>
</dbReference>
<comment type="caution">
    <text evidence="3">The sequence shown here is derived from an EMBL/GenBank/DDBJ whole genome shotgun (WGS) entry which is preliminary data.</text>
</comment>
<reference evidence="3" key="2">
    <citation type="submission" date="2020-09" db="EMBL/GenBank/DDBJ databases">
        <authorList>
            <person name="Sun Q."/>
            <person name="Zhou Y."/>
        </authorList>
    </citation>
    <scope>NUCLEOTIDE SEQUENCE</scope>
    <source>
        <strain evidence="3">CGMCC 4.7308</strain>
    </source>
</reference>
<dbReference type="PANTHER" id="PTHR33164:SF5">
    <property type="entry name" value="ORGANIC HYDROPEROXIDE RESISTANCE TRANSCRIPTIONAL REGULATOR"/>
    <property type="match status" value="1"/>
</dbReference>
<dbReference type="EMBL" id="BMNA01000001">
    <property type="protein sequence ID" value="GGL89979.1"/>
    <property type="molecule type" value="Genomic_DNA"/>
</dbReference>